<dbReference type="EMBL" id="BQNB010009644">
    <property type="protein sequence ID" value="GJS66393.1"/>
    <property type="molecule type" value="Genomic_DNA"/>
</dbReference>
<sequence length="242" mass="27796">MSSIAKFDVENFNGSDDLELWHVKMRCLLILHGWEAALDPLPKTMGDAENTASLKMNVYKKAHSSLFVSLDNKVLREVNKEDSTVWVWLKLETLYMTKSFANKLYLEKNLFTFDMHPGKKLSKNIDEFNKLVGDLANIDVDVDEENQALMLLTSLPFSYDNFVEILLYGRETLTLEDKKDCPKSNKKKSTSLVKKNARQVSSMHSKGYDNGDVLMVGSEEMFLEWIMDSGGTYHMTPRRDFL</sequence>
<reference evidence="1" key="1">
    <citation type="journal article" date="2022" name="Int. J. Mol. Sci.">
        <title>Draft Genome of Tanacetum Coccineum: Genomic Comparison of Closely Related Tanacetum-Family Plants.</title>
        <authorList>
            <person name="Yamashiro T."/>
            <person name="Shiraishi A."/>
            <person name="Nakayama K."/>
            <person name="Satake H."/>
        </authorList>
    </citation>
    <scope>NUCLEOTIDE SEQUENCE</scope>
</reference>
<name>A0ABQ4XN92_9ASTR</name>
<protein>
    <recommendedName>
        <fullName evidence="3">Retrovirus-related Pol polyprotein from transposon TNT 1-94</fullName>
    </recommendedName>
</protein>
<evidence type="ECO:0000313" key="1">
    <source>
        <dbReference type="EMBL" id="GJS66393.1"/>
    </source>
</evidence>
<proteinExistence type="predicted"/>
<dbReference type="Proteomes" id="UP001151760">
    <property type="component" value="Unassembled WGS sequence"/>
</dbReference>
<gene>
    <name evidence="1" type="ORF">Tco_0680957</name>
</gene>
<organism evidence="1 2">
    <name type="scientific">Tanacetum coccineum</name>
    <dbReference type="NCBI Taxonomy" id="301880"/>
    <lineage>
        <taxon>Eukaryota</taxon>
        <taxon>Viridiplantae</taxon>
        <taxon>Streptophyta</taxon>
        <taxon>Embryophyta</taxon>
        <taxon>Tracheophyta</taxon>
        <taxon>Spermatophyta</taxon>
        <taxon>Magnoliopsida</taxon>
        <taxon>eudicotyledons</taxon>
        <taxon>Gunneridae</taxon>
        <taxon>Pentapetalae</taxon>
        <taxon>asterids</taxon>
        <taxon>campanulids</taxon>
        <taxon>Asterales</taxon>
        <taxon>Asteraceae</taxon>
        <taxon>Asteroideae</taxon>
        <taxon>Anthemideae</taxon>
        <taxon>Anthemidinae</taxon>
        <taxon>Tanacetum</taxon>
    </lineage>
</organism>
<keyword evidence="2" id="KW-1185">Reference proteome</keyword>
<evidence type="ECO:0008006" key="3">
    <source>
        <dbReference type="Google" id="ProtNLM"/>
    </source>
</evidence>
<accession>A0ABQ4XN92</accession>
<evidence type="ECO:0000313" key="2">
    <source>
        <dbReference type="Proteomes" id="UP001151760"/>
    </source>
</evidence>
<dbReference type="Pfam" id="PF14223">
    <property type="entry name" value="Retrotran_gag_2"/>
    <property type="match status" value="1"/>
</dbReference>
<reference evidence="1" key="2">
    <citation type="submission" date="2022-01" db="EMBL/GenBank/DDBJ databases">
        <authorList>
            <person name="Yamashiro T."/>
            <person name="Shiraishi A."/>
            <person name="Satake H."/>
            <person name="Nakayama K."/>
        </authorList>
    </citation>
    <scope>NUCLEOTIDE SEQUENCE</scope>
</reference>
<comment type="caution">
    <text evidence="1">The sequence shown here is derived from an EMBL/GenBank/DDBJ whole genome shotgun (WGS) entry which is preliminary data.</text>
</comment>